<organism evidence="9 10">
    <name type="scientific">Candidatus Liberibacter solanacearum</name>
    <dbReference type="NCBI Taxonomy" id="556287"/>
    <lineage>
        <taxon>Bacteria</taxon>
        <taxon>Pseudomonadati</taxon>
        <taxon>Pseudomonadota</taxon>
        <taxon>Alphaproteobacteria</taxon>
        <taxon>Hyphomicrobiales</taxon>
        <taxon>Rhizobiaceae</taxon>
        <taxon>Liberibacter</taxon>
    </lineage>
</organism>
<protein>
    <recommendedName>
        <fullName evidence="8">Cytosine-specific methyltransferase</fullName>
        <ecNumber evidence="8">2.1.1.37</ecNumber>
    </recommendedName>
</protein>
<evidence type="ECO:0000256" key="4">
    <source>
        <dbReference type="ARBA" id="ARBA00022747"/>
    </source>
</evidence>
<comment type="caution">
    <text evidence="9">The sequence shown here is derived from an EMBL/GenBank/DDBJ whole genome shotgun (WGS) entry which is preliminary data.</text>
</comment>
<evidence type="ECO:0000256" key="1">
    <source>
        <dbReference type="ARBA" id="ARBA00022603"/>
    </source>
</evidence>
<name>A0A1V2N7U0_9HYPH</name>
<comment type="catalytic activity">
    <reaction evidence="5 8">
        <text>a 2'-deoxycytidine in DNA + S-adenosyl-L-methionine = a 5-methyl-2'-deoxycytidine in DNA + S-adenosyl-L-homocysteine + H(+)</text>
        <dbReference type="Rhea" id="RHEA:13681"/>
        <dbReference type="Rhea" id="RHEA-COMP:11369"/>
        <dbReference type="Rhea" id="RHEA-COMP:11370"/>
        <dbReference type="ChEBI" id="CHEBI:15378"/>
        <dbReference type="ChEBI" id="CHEBI:57856"/>
        <dbReference type="ChEBI" id="CHEBI:59789"/>
        <dbReference type="ChEBI" id="CHEBI:85452"/>
        <dbReference type="ChEBI" id="CHEBI:85454"/>
        <dbReference type="EC" id="2.1.1.37"/>
    </reaction>
</comment>
<dbReference type="GO" id="GO:0044027">
    <property type="term" value="P:negative regulation of gene expression via chromosomal CpG island methylation"/>
    <property type="evidence" value="ECO:0007669"/>
    <property type="project" value="TreeGrafter"/>
</dbReference>
<dbReference type="Gene3D" id="3.40.50.150">
    <property type="entry name" value="Vaccinia Virus protein VP39"/>
    <property type="match status" value="1"/>
</dbReference>
<dbReference type="OrthoDB" id="9813719at2"/>
<dbReference type="PANTHER" id="PTHR10629:SF52">
    <property type="entry name" value="DNA (CYTOSINE-5)-METHYLTRANSFERASE 1"/>
    <property type="match status" value="1"/>
</dbReference>
<feature type="active site" evidence="6">
    <location>
        <position position="79"/>
    </location>
</feature>
<dbReference type="Proteomes" id="UP000189542">
    <property type="component" value="Unassembled WGS sequence"/>
</dbReference>
<dbReference type="GO" id="GO:0009307">
    <property type="term" value="P:DNA restriction-modification system"/>
    <property type="evidence" value="ECO:0007669"/>
    <property type="project" value="UniProtKB-KW"/>
</dbReference>
<keyword evidence="1 6" id="KW-0489">Methyltransferase</keyword>
<dbReference type="GO" id="GO:0032259">
    <property type="term" value="P:methylation"/>
    <property type="evidence" value="ECO:0007669"/>
    <property type="project" value="UniProtKB-KW"/>
</dbReference>
<dbReference type="InterPro" id="IPR029063">
    <property type="entry name" value="SAM-dependent_MTases_sf"/>
</dbReference>
<dbReference type="EC" id="2.1.1.37" evidence="8"/>
<dbReference type="PANTHER" id="PTHR10629">
    <property type="entry name" value="CYTOSINE-SPECIFIC METHYLTRANSFERASE"/>
    <property type="match status" value="1"/>
</dbReference>
<comment type="similarity">
    <text evidence="6 7">Belongs to the class I-like SAM-binding methyltransferase superfamily. C5-methyltransferase family.</text>
</comment>
<evidence type="ECO:0000313" key="10">
    <source>
        <dbReference type="Proteomes" id="UP000189542"/>
    </source>
</evidence>
<dbReference type="Pfam" id="PF00145">
    <property type="entry name" value="DNA_methylase"/>
    <property type="match status" value="1"/>
</dbReference>
<dbReference type="PRINTS" id="PR00105">
    <property type="entry name" value="C5METTRFRASE"/>
</dbReference>
<evidence type="ECO:0000313" key="9">
    <source>
        <dbReference type="EMBL" id="ONI59631.1"/>
    </source>
</evidence>
<dbReference type="SUPFAM" id="SSF53335">
    <property type="entry name" value="S-adenosyl-L-methionine-dependent methyltransferases"/>
    <property type="match status" value="1"/>
</dbReference>
<evidence type="ECO:0000256" key="2">
    <source>
        <dbReference type="ARBA" id="ARBA00022679"/>
    </source>
</evidence>
<evidence type="ECO:0000256" key="6">
    <source>
        <dbReference type="PROSITE-ProRule" id="PRU01016"/>
    </source>
</evidence>
<dbReference type="InterPro" id="IPR050390">
    <property type="entry name" value="C5-Methyltransferase"/>
</dbReference>
<evidence type="ECO:0000256" key="3">
    <source>
        <dbReference type="ARBA" id="ARBA00022691"/>
    </source>
</evidence>
<dbReference type="EMBL" id="LVWB01000011">
    <property type="protein sequence ID" value="ONI59631.1"/>
    <property type="molecule type" value="Genomic_DNA"/>
</dbReference>
<dbReference type="RefSeq" id="WP_076970568.1">
    <property type="nucleotide sequence ID" value="NZ_LVWB01000011.1"/>
</dbReference>
<evidence type="ECO:0000256" key="5">
    <source>
        <dbReference type="ARBA" id="ARBA00047422"/>
    </source>
</evidence>
<reference evidence="9 10" key="1">
    <citation type="journal article" date="2017" name="PLoS ONE">
        <title>Genomic sequence of 'Candidatus Liberibacter solanacearum' haplotype C and its comparison with haplotype A and B genomes.</title>
        <authorList>
            <person name="Wang J."/>
            <person name="Haapalainen M."/>
            <person name="Schott T."/>
            <person name="Thompson S.M."/>
            <person name="Smith G.R."/>
            <person name="Nissinen A.I."/>
            <person name="Pirhonen M."/>
        </authorList>
    </citation>
    <scope>NUCLEOTIDE SEQUENCE [LARGE SCALE GENOMIC DNA]</scope>
    <source>
        <strain evidence="9 10">FIN111</strain>
    </source>
</reference>
<dbReference type="GO" id="GO:0003677">
    <property type="term" value="F:DNA binding"/>
    <property type="evidence" value="ECO:0007669"/>
    <property type="project" value="TreeGrafter"/>
</dbReference>
<dbReference type="NCBIfam" id="TIGR00675">
    <property type="entry name" value="dcm"/>
    <property type="match status" value="1"/>
</dbReference>
<keyword evidence="2 6" id="KW-0808">Transferase</keyword>
<proteinExistence type="inferred from homology"/>
<dbReference type="PROSITE" id="PS51679">
    <property type="entry name" value="SAM_MT_C5"/>
    <property type="match status" value="1"/>
</dbReference>
<sequence length="183" mass="20735">MTTKLTSLELFAGCGGLSLGLEESGISPMLLLDCDYDSCKTLSLNRPQWNVVHDTVENFAMSNLLKYNTVDIISAGFPCQPFSFAGKKRGFQDERGSAFFYFLKIVQKINPNVILLENVKGIVTHDKGKTLLSILAQLDKLNYEVNYKILNAWHYNIGQKRERAFFIGMENINGSILWKGDWR</sequence>
<dbReference type="PROSITE" id="PS00094">
    <property type="entry name" value="C5_MTASE_1"/>
    <property type="match status" value="1"/>
</dbReference>
<dbReference type="AlphaFoldDB" id="A0A1V2N7U0"/>
<gene>
    <name evidence="9" type="ORF">AYO25_03225</name>
</gene>
<evidence type="ECO:0000256" key="8">
    <source>
        <dbReference type="RuleBase" id="RU000417"/>
    </source>
</evidence>
<dbReference type="GO" id="GO:0003886">
    <property type="term" value="F:DNA (cytosine-5-)-methyltransferase activity"/>
    <property type="evidence" value="ECO:0007669"/>
    <property type="project" value="UniProtKB-EC"/>
</dbReference>
<dbReference type="InterPro" id="IPR018117">
    <property type="entry name" value="C5_DNA_meth_AS"/>
</dbReference>
<dbReference type="InterPro" id="IPR001525">
    <property type="entry name" value="C5_MeTfrase"/>
</dbReference>
<keyword evidence="4" id="KW-0680">Restriction system</keyword>
<evidence type="ECO:0000256" key="7">
    <source>
        <dbReference type="RuleBase" id="RU000416"/>
    </source>
</evidence>
<keyword evidence="3 6" id="KW-0949">S-adenosyl-L-methionine</keyword>
<accession>A0A1V2N7U0</accession>